<dbReference type="EMBL" id="JADEXN010000144">
    <property type="protein sequence ID" value="MBE9041037.1"/>
    <property type="molecule type" value="Genomic_DNA"/>
</dbReference>
<proteinExistence type="predicted"/>
<evidence type="ECO:0000256" key="1">
    <source>
        <dbReference type="SAM" id="Phobius"/>
    </source>
</evidence>
<feature type="transmembrane region" description="Helical" evidence="1">
    <location>
        <begin position="113"/>
        <end position="136"/>
    </location>
</feature>
<evidence type="ECO:0008006" key="4">
    <source>
        <dbReference type="Google" id="ProtNLM"/>
    </source>
</evidence>
<dbReference type="Proteomes" id="UP000621799">
    <property type="component" value="Unassembled WGS sequence"/>
</dbReference>
<dbReference type="SUPFAM" id="SSF58113">
    <property type="entry name" value="Apolipoprotein A-I"/>
    <property type="match status" value="1"/>
</dbReference>
<evidence type="ECO:0000313" key="2">
    <source>
        <dbReference type="EMBL" id="MBE9041037.1"/>
    </source>
</evidence>
<keyword evidence="3" id="KW-1185">Reference proteome</keyword>
<evidence type="ECO:0000313" key="3">
    <source>
        <dbReference type="Proteomes" id="UP000621799"/>
    </source>
</evidence>
<sequence>MEEAIAIQAVDTLFIVLILAVAIAAWIAEFRSIRHYQTRRYRTTAEAIDFLRSHSPTQPISVSALSKTVSRWLLHHLDGTLAADEFHPRIEGDRFVCLTSPNILVQPIPRSPVAFAPTLLTALGVLGTFTGIYLGLQGVDIGAIADPDTLLAKSLALLGGMKIAFVTSLYGLATASLSILGLAVGERIRQNCRDRLRDRFDRIATLATPGRLLSRLDRSDRPGGVSQINPEAIGEAIGRSLYPQFDRLVAELTQIRAERGKIEGIYPQFQPSLASISGELQQIREGQTSQDSRLENLVTQMRLELIEPVVERLDESAALTREASQSVSQLRSSLGEISASLAQSIQTIQNFQTETLVQLQDFAENLKNILDGFRQDTGEVMQEVSTQMNRAVDESIAGMEAQRSAFEASADRVAGAFLQQTETLKTVGREASNLMENTRESLLETLQNVDNLLQKTRQTVQEELATFRIEYQQELQQFFEEQNNLLDGTLNQQREGLSGVADKLQTVFREDAPKLGDRILESMANIDRTAIVVMELANTTGLQSGERLAQLQQLAETVGGEADRIDAAYTNLVDRLNQGLQMGNEQLSNYLQQANETYTQSIENVDRSAAEVCQQLHSTSQGLMDVASYLVAAAEDLRDSSQ</sequence>
<reference evidence="2" key="1">
    <citation type="submission" date="2020-10" db="EMBL/GenBank/DDBJ databases">
        <authorList>
            <person name="Castelo-Branco R."/>
            <person name="Eusebio N."/>
            <person name="Adriana R."/>
            <person name="Vieira A."/>
            <person name="Brugerolle De Fraissinette N."/>
            <person name="Rezende De Castro R."/>
            <person name="Schneider M.P."/>
            <person name="Vasconcelos V."/>
            <person name="Leao P.N."/>
        </authorList>
    </citation>
    <scope>NUCLEOTIDE SEQUENCE</scope>
    <source>
        <strain evidence="2">LEGE 11467</strain>
    </source>
</reference>
<feature type="transmembrane region" description="Helical" evidence="1">
    <location>
        <begin position="156"/>
        <end position="185"/>
    </location>
</feature>
<name>A0A928VVK2_9CYAN</name>
<comment type="caution">
    <text evidence="2">The sequence shown here is derived from an EMBL/GenBank/DDBJ whole genome shotgun (WGS) entry which is preliminary data.</text>
</comment>
<keyword evidence="1" id="KW-0472">Membrane</keyword>
<dbReference type="AlphaFoldDB" id="A0A928VVK2"/>
<organism evidence="2 3">
    <name type="scientific">Zarconia navalis LEGE 11467</name>
    <dbReference type="NCBI Taxonomy" id="1828826"/>
    <lineage>
        <taxon>Bacteria</taxon>
        <taxon>Bacillati</taxon>
        <taxon>Cyanobacteriota</taxon>
        <taxon>Cyanophyceae</taxon>
        <taxon>Oscillatoriophycideae</taxon>
        <taxon>Oscillatoriales</taxon>
        <taxon>Oscillatoriales incertae sedis</taxon>
        <taxon>Zarconia</taxon>
        <taxon>Zarconia navalis</taxon>
    </lineage>
</organism>
<keyword evidence="1" id="KW-0812">Transmembrane</keyword>
<keyword evidence="1" id="KW-1133">Transmembrane helix</keyword>
<protein>
    <recommendedName>
        <fullName evidence="4">MotA/TolQ/ExbB proton channel domain-containing protein</fullName>
    </recommendedName>
</protein>
<gene>
    <name evidence="2" type="ORF">IQ235_09620</name>
</gene>
<accession>A0A928VVK2</accession>
<feature type="transmembrane region" description="Helical" evidence="1">
    <location>
        <begin position="12"/>
        <end position="30"/>
    </location>
</feature>
<dbReference type="RefSeq" id="WP_264321269.1">
    <property type="nucleotide sequence ID" value="NZ_JADEXN010000144.1"/>
</dbReference>